<dbReference type="Gene3D" id="3.90.320.10">
    <property type="match status" value="1"/>
</dbReference>
<protein>
    <submittedName>
        <fullName evidence="2">YqaJ viral recombinase family protein</fullName>
    </submittedName>
</protein>
<dbReference type="AlphaFoldDB" id="A0A097STK6"/>
<name>A0A097STK6_9BACT</name>
<dbReference type="InterPro" id="IPR011604">
    <property type="entry name" value="PDDEXK-like_dom_sf"/>
</dbReference>
<dbReference type="InterPro" id="IPR011335">
    <property type="entry name" value="Restrct_endonuc-II-like"/>
</dbReference>
<dbReference type="InterPro" id="IPR019080">
    <property type="entry name" value="YqaJ_viral_recombinase"/>
</dbReference>
<reference evidence="2 3" key="1">
    <citation type="journal article" date="2014" name="PLoS ONE">
        <title>An emerging Mycoplasma associated with trichomoniasis, vaginal infection and disease.</title>
        <authorList>
            <consortium name="Vaginal Microbiome Consortium"/>
            <person name="Fettweis J.M."/>
            <person name="Serrano M.G."/>
            <person name="Huang B."/>
            <person name="Brooks J.P."/>
            <person name="Glascock A.L."/>
            <person name="Sheth N.U."/>
            <person name="Strauss J.F.III."/>
            <person name="Jefferson K.K."/>
            <person name="Buck G.A."/>
        </authorList>
    </citation>
    <scope>NUCLEOTIDE SEQUENCE [LARGE SCALE GENOMIC DNA]</scope>
    <source>
        <strain evidence="2 3">VCU_M1</strain>
    </source>
</reference>
<dbReference type="Proteomes" id="UP000030066">
    <property type="component" value="Chromosome"/>
</dbReference>
<evidence type="ECO:0000259" key="1">
    <source>
        <dbReference type="Pfam" id="PF09588"/>
    </source>
</evidence>
<dbReference type="EMBL" id="CP007711">
    <property type="protein sequence ID" value="AIV03933.1"/>
    <property type="molecule type" value="Genomic_DNA"/>
</dbReference>
<dbReference type="STRING" id="1318617.MGM1_5750"/>
<proteinExistence type="predicted"/>
<dbReference type="KEGG" id="mgj:MGM1_5750"/>
<dbReference type="HOGENOM" id="CLU_084220_0_0_14"/>
<keyword evidence="3" id="KW-1185">Reference proteome</keyword>
<dbReference type="eggNOG" id="COG5377">
    <property type="taxonomic scope" value="Bacteria"/>
</dbReference>
<feature type="domain" description="YqaJ viral recombinase" evidence="1">
    <location>
        <begin position="33"/>
        <end position="199"/>
    </location>
</feature>
<evidence type="ECO:0000313" key="3">
    <source>
        <dbReference type="Proteomes" id="UP000030066"/>
    </source>
</evidence>
<dbReference type="NCBIfam" id="NF045868">
    <property type="entry name" value="MPN551_DNA_bnd"/>
    <property type="match status" value="1"/>
</dbReference>
<dbReference type="SUPFAM" id="SSF52980">
    <property type="entry name" value="Restriction endonuclease-like"/>
    <property type="match status" value="1"/>
</dbReference>
<dbReference type="Pfam" id="PF09588">
    <property type="entry name" value="YqaJ"/>
    <property type="match status" value="1"/>
</dbReference>
<organism evidence="2 3">
    <name type="scientific">Candidatus Malacoplasma girerdii</name>
    <dbReference type="NCBI Taxonomy" id="1318617"/>
    <lineage>
        <taxon>Bacteria</taxon>
        <taxon>Bacillati</taxon>
        <taxon>Mycoplasmatota</taxon>
        <taxon>Mycoplasmoidales</taxon>
        <taxon>Mycoplasmoidaceae</taxon>
        <taxon>Malacoplasma</taxon>
    </lineage>
</organism>
<sequence length="281" mass="32884">MPFIKELNKDFMIKDNKIVLSDDYLKSNLNKFKKITGTRFASVVGLSKYTSPVKTWAIMTNLYKDEIDPVLAKVGNEIEPKVRDYVNKITGYNFIAHNPFENKFDIFQFDDVYGGIPDGEPVGLNGKFLYEQDIPMLEIKTTSIDKLSYEKVNDNFTMKFDADGLPIIKEENGKRKEWFNKNKIVIPNEYILQLSLYLYLRNAKYGLFAITFLKPIDYKEPSKYDPNDHEIVLAQMTLNKNKEFLDLIEYGRKWYQIFIKTGKSPTLTSDDIKWLKEELKK</sequence>
<accession>A0A097STK6</accession>
<evidence type="ECO:0000313" key="2">
    <source>
        <dbReference type="EMBL" id="AIV03933.1"/>
    </source>
</evidence>
<gene>
    <name evidence="2" type="ORF">MGM1_5750</name>
</gene>